<dbReference type="PANTHER" id="PTHR12199">
    <property type="entry name" value="INTERPHOTORECEPTOR MATRIX PROTEOGLYCAN"/>
    <property type="match status" value="1"/>
</dbReference>
<proteinExistence type="predicted"/>
<reference evidence="1" key="1">
    <citation type="submission" date="2025-08" db="UniProtKB">
        <authorList>
            <consortium name="Ensembl"/>
        </authorList>
    </citation>
    <scope>IDENTIFICATION</scope>
</reference>
<reference evidence="1" key="2">
    <citation type="submission" date="2025-09" db="UniProtKB">
        <authorList>
            <consortium name="Ensembl"/>
        </authorList>
    </citation>
    <scope>IDENTIFICATION</scope>
</reference>
<evidence type="ECO:0000313" key="2">
    <source>
        <dbReference type="Proteomes" id="UP000694523"/>
    </source>
</evidence>
<dbReference type="AlphaFoldDB" id="A0A8C6U153"/>
<name>A0A8C6U153_9GOBI</name>
<protein>
    <submittedName>
        <fullName evidence="1">Uncharacterized protein</fullName>
    </submittedName>
</protein>
<organism evidence="1 2">
    <name type="scientific">Neogobius melanostomus</name>
    <name type="common">round goby</name>
    <dbReference type="NCBI Taxonomy" id="47308"/>
    <lineage>
        <taxon>Eukaryota</taxon>
        <taxon>Metazoa</taxon>
        <taxon>Chordata</taxon>
        <taxon>Craniata</taxon>
        <taxon>Vertebrata</taxon>
        <taxon>Euteleostomi</taxon>
        <taxon>Actinopterygii</taxon>
        <taxon>Neopterygii</taxon>
        <taxon>Teleostei</taxon>
        <taxon>Neoteleostei</taxon>
        <taxon>Acanthomorphata</taxon>
        <taxon>Gobiaria</taxon>
        <taxon>Gobiiformes</taxon>
        <taxon>Gobioidei</taxon>
        <taxon>Gobiidae</taxon>
        <taxon>Benthophilinae</taxon>
        <taxon>Neogobiini</taxon>
        <taxon>Neogobius</taxon>
    </lineage>
</organism>
<dbReference type="PANTHER" id="PTHR12199:SF3">
    <property type="entry name" value="INTERPHOTORECEPTOR MATRIX PROTEOGLYCAN 1"/>
    <property type="match status" value="1"/>
</dbReference>
<dbReference type="GO" id="GO:0007601">
    <property type="term" value="P:visual perception"/>
    <property type="evidence" value="ECO:0007669"/>
    <property type="project" value="InterPro"/>
</dbReference>
<dbReference type="Proteomes" id="UP000694523">
    <property type="component" value="Unplaced"/>
</dbReference>
<keyword evidence="2" id="KW-1185">Reference proteome</keyword>
<sequence>AKAIITSHRAYYKLRVCQEAIWEAFRIFFDRVPNTEEYMAWVLACQHENLCMDDLARNFSSSQEHLDMVATRILAVVSFPLRAEDVSVRYAVLFNGDTELSDQPEGYHTANVEMQGERTAPKLKSIIVQALKHELFLPLDLNSLSFNDGM</sequence>
<dbReference type="Ensembl" id="ENSNMLT00000029266.1">
    <property type="protein sequence ID" value="ENSNMLP00000026192.1"/>
    <property type="gene ID" value="ENSNMLG00000016698.1"/>
</dbReference>
<accession>A0A8C6U153</accession>
<evidence type="ECO:0000313" key="1">
    <source>
        <dbReference type="Ensembl" id="ENSNMLP00000026192.1"/>
    </source>
</evidence>
<dbReference type="InterPro" id="IPR039861">
    <property type="entry name" value="IMPG"/>
</dbReference>